<name>A0A6L7GY12_9ACTN</name>
<feature type="domain" description="N-acetyltransferase" evidence="1">
    <location>
        <begin position="8"/>
        <end position="176"/>
    </location>
</feature>
<dbReference type="PANTHER" id="PTHR43792:SF1">
    <property type="entry name" value="N-ACETYLTRANSFERASE DOMAIN-CONTAINING PROTEIN"/>
    <property type="match status" value="1"/>
</dbReference>
<dbReference type="EMBL" id="WMBR01000008">
    <property type="protein sequence ID" value="MXP24081.1"/>
    <property type="molecule type" value="Genomic_DNA"/>
</dbReference>
<keyword evidence="2" id="KW-0808">Transferase</keyword>
<reference evidence="2 3" key="1">
    <citation type="submission" date="2019-11" db="EMBL/GenBank/DDBJ databases">
        <title>Gordonia sp. nov., a novel actinobacterium isolated from mangrove soil in Hainan.</title>
        <authorList>
            <person name="Huang X."/>
            <person name="Xie Y."/>
            <person name="Chu X."/>
            <person name="Xiao K."/>
        </authorList>
    </citation>
    <scope>NUCLEOTIDE SEQUENCE [LARGE SCALE GENOMIC DNA]</scope>
    <source>
        <strain evidence="2 3">HNM0687</strain>
    </source>
</reference>
<dbReference type="Proteomes" id="UP000475545">
    <property type="component" value="Unassembled WGS sequence"/>
</dbReference>
<dbReference type="InterPro" id="IPR051531">
    <property type="entry name" value="N-acetyltransferase"/>
</dbReference>
<dbReference type="PROSITE" id="PS51186">
    <property type="entry name" value="GNAT"/>
    <property type="match status" value="1"/>
</dbReference>
<dbReference type="PANTHER" id="PTHR43792">
    <property type="entry name" value="GNAT FAMILY, PUTATIVE (AFU_ORTHOLOGUE AFUA_3G00765)-RELATED-RELATED"/>
    <property type="match status" value="1"/>
</dbReference>
<dbReference type="Gene3D" id="3.40.630.30">
    <property type="match status" value="1"/>
</dbReference>
<proteinExistence type="predicted"/>
<keyword evidence="3" id="KW-1185">Reference proteome</keyword>
<dbReference type="InterPro" id="IPR000182">
    <property type="entry name" value="GNAT_dom"/>
</dbReference>
<accession>A0A6L7GY12</accession>
<dbReference type="SUPFAM" id="SSF55729">
    <property type="entry name" value="Acyl-CoA N-acyltransferases (Nat)"/>
    <property type="match status" value="1"/>
</dbReference>
<dbReference type="InterPro" id="IPR016181">
    <property type="entry name" value="Acyl_CoA_acyltransferase"/>
</dbReference>
<dbReference type="GO" id="GO:0016747">
    <property type="term" value="F:acyltransferase activity, transferring groups other than amino-acyl groups"/>
    <property type="evidence" value="ECO:0007669"/>
    <property type="project" value="InterPro"/>
</dbReference>
<dbReference type="Pfam" id="PF13302">
    <property type="entry name" value="Acetyltransf_3"/>
    <property type="match status" value="1"/>
</dbReference>
<protein>
    <submittedName>
        <fullName evidence="2">GNAT family N-acetyltransferase</fullName>
    </submittedName>
</protein>
<evidence type="ECO:0000259" key="1">
    <source>
        <dbReference type="PROSITE" id="PS51186"/>
    </source>
</evidence>
<comment type="caution">
    <text evidence="2">The sequence shown here is derived from an EMBL/GenBank/DDBJ whole genome shotgun (WGS) entry which is preliminary data.</text>
</comment>
<organism evidence="2 3">
    <name type="scientific">Gordonia mangrovi</name>
    <dbReference type="NCBI Taxonomy" id="2665643"/>
    <lineage>
        <taxon>Bacteria</taxon>
        <taxon>Bacillati</taxon>
        <taxon>Actinomycetota</taxon>
        <taxon>Actinomycetes</taxon>
        <taxon>Mycobacteriales</taxon>
        <taxon>Gordoniaceae</taxon>
        <taxon>Gordonia</taxon>
    </lineage>
</organism>
<dbReference type="RefSeq" id="WP_160904273.1">
    <property type="nucleotide sequence ID" value="NZ_CP102850.1"/>
</dbReference>
<sequence>MILETARLRLRPVTGSDVGALVGLDSDPVVMRYVSGGVPTSREVIEGWVLPRAEAERRAHNTGMWTAVDRDAGHFRGWFALRTPRHSHRPEVELSYRLTREVWGRGLATEGAHALLTLSFRELGAERVFASTMAANIASRRVMEKIGMRLSAIHLCDEDILFGSGSGEVEYELLHSHWETTTMAWFQGRPFAGQTHPQVTARARHAVGDLTA</sequence>
<gene>
    <name evidence="2" type="ORF">GIY30_22340</name>
</gene>
<evidence type="ECO:0000313" key="3">
    <source>
        <dbReference type="Proteomes" id="UP000475545"/>
    </source>
</evidence>
<dbReference type="AlphaFoldDB" id="A0A6L7GY12"/>
<evidence type="ECO:0000313" key="2">
    <source>
        <dbReference type="EMBL" id="MXP24081.1"/>
    </source>
</evidence>